<accession>W6MRH8</accession>
<feature type="region of interest" description="Disordered" evidence="1">
    <location>
        <begin position="1"/>
        <end position="55"/>
    </location>
</feature>
<sequence length="284" mass="31808">MSEEDDLDDLDDFLDDFQDELLEDAQKKEAESKKEVETKEATPDGENQNASDTSNIELELQKQFEQLLIDMSMNDPKTSDDLKSVMDDLKSEANDKKAGGSNFQNAISETISRLKTSGEQVDQQIKQEQPDELLTQLLSSLGGGDPSGLLGGSDDISKLLVEMLDQLSSKKVLYEPIKELNDKYPAWLETNREKLSAEEHDNYSKQYDICSLIVTKFDDPQYDETDEATKEFIATKLEEMQELGMPPSELMNQDLSMLPGFGGSGTEGVLPELPKELDDTCQQQ</sequence>
<reference evidence="2" key="1">
    <citation type="submission" date="2013-12" db="EMBL/GenBank/DDBJ databases">
        <authorList>
            <person name="Genoscope - CEA"/>
        </authorList>
    </citation>
    <scope>NUCLEOTIDE SEQUENCE</scope>
    <source>
        <strain evidence="2">CBS 1993</strain>
    </source>
</reference>
<dbReference type="STRING" id="1382522.W6MRH8"/>
<evidence type="ECO:0000313" key="2">
    <source>
        <dbReference type="EMBL" id="CDK24440.1"/>
    </source>
</evidence>
<dbReference type="Proteomes" id="UP000019384">
    <property type="component" value="Unassembled WGS sequence"/>
</dbReference>
<dbReference type="PANTHER" id="PTHR12774:SF2">
    <property type="entry name" value="PEROXISOMAL BIOGENESIS FACTOR 19"/>
    <property type="match status" value="1"/>
</dbReference>
<dbReference type="HOGENOM" id="CLU_043063_3_0_1"/>
<dbReference type="Gene3D" id="1.20.120.900">
    <property type="entry name" value="Pex19, mPTS binding domain"/>
    <property type="match status" value="1"/>
</dbReference>
<dbReference type="AlphaFoldDB" id="W6MRH8"/>
<dbReference type="OrthoDB" id="21292at2759"/>
<proteinExistence type="predicted"/>
<feature type="region of interest" description="Disordered" evidence="1">
    <location>
        <begin position="249"/>
        <end position="284"/>
    </location>
</feature>
<evidence type="ECO:0000256" key="1">
    <source>
        <dbReference type="SAM" id="MobiDB-lite"/>
    </source>
</evidence>
<dbReference type="GO" id="GO:0045046">
    <property type="term" value="P:protein import into peroxisome membrane"/>
    <property type="evidence" value="ECO:0007669"/>
    <property type="project" value="TreeGrafter"/>
</dbReference>
<feature type="compositionally biased region" description="Polar residues" evidence="1">
    <location>
        <begin position="45"/>
        <end position="55"/>
    </location>
</feature>
<dbReference type="GeneID" id="34517845"/>
<dbReference type="InterPro" id="IPR006708">
    <property type="entry name" value="Pex19"/>
</dbReference>
<dbReference type="EMBL" id="HG793125">
    <property type="protein sequence ID" value="CDK24440.1"/>
    <property type="molecule type" value="Genomic_DNA"/>
</dbReference>
<organism evidence="2 3">
    <name type="scientific">Kuraishia capsulata CBS 1993</name>
    <dbReference type="NCBI Taxonomy" id="1382522"/>
    <lineage>
        <taxon>Eukaryota</taxon>
        <taxon>Fungi</taxon>
        <taxon>Dikarya</taxon>
        <taxon>Ascomycota</taxon>
        <taxon>Saccharomycotina</taxon>
        <taxon>Pichiomycetes</taxon>
        <taxon>Pichiales</taxon>
        <taxon>Pichiaceae</taxon>
        <taxon>Kuraishia</taxon>
    </lineage>
</organism>
<gene>
    <name evidence="2" type="ORF">KUCA_T00000402001</name>
</gene>
<feature type="compositionally biased region" description="Basic and acidic residues" evidence="1">
    <location>
        <begin position="24"/>
        <end position="42"/>
    </location>
</feature>
<name>W6MRH8_9ASCO</name>
<dbReference type="InterPro" id="IPR038322">
    <property type="entry name" value="Pex19_C_sf"/>
</dbReference>
<feature type="compositionally biased region" description="Acidic residues" evidence="1">
    <location>
        <begin position="1"/>
        <end position="23"/>
    </location>
</feature>
<dbReference type="RefSeq" id="XP_022456457.1">
    <property type="nucleotide sequence ID" value="XM_022604939.1"/>
</dbReference>
<reference evidence="2" key="2">
    <citation type="submission" date="2014-02" db="EMBL/GenBank/DDBJ databases">
        <title>Complete DNA sequence of /Kuraishia capsulata/ illustrates novel genomic features among budding yeasts (/Saccharomycotina/).</title>
        <authorList>
            <person name="Morales L."/>
            <person name="Noel B."/>
            <person name="Porcel B."/>
            <person name="Marcet-Houben M."/>
            <person name="Hullo M-F."/>
            <person name="Sacerdot C."/>
            <person name="Tekaia F."/>
            <person name="Leh-Louis V."/>
            <person name="Despons L."/>
            <person name="Khanna V."/>
            <person name="Aury J-M."/>
            <person name="Barbe V."/>
            <person name="Couloux A."/>
            <person name="Labadie K."/>
            <person name="Pelletier E."/>
            <person name="Souciet J-L."/>
            <person name="Boekhout T."/>
            <person name="Gabaldon T."/>
            <person name="Wincker P."/>
            <person name="Dujon B."/>
        </authorList>
    </citation>
    <scope>NUCLEOTIDE SEQUENCE</scope>
    <source>
        <strain evidence="2">CBS 1993</strain>
    </source>
</reference>
<feature type="compositionally biased region" description="Basic and acidic residues" evidence="1">
    <location>
        <begin position="77"/>
        <end position="98"/>
    </location>
</feature>
<feature type="region of interest" description="Disordered" evidence="1">
    <location>
        <begin position="71"/>
        <end position="104"/>
    </location>
</feature>
<protein>
    <submittedName>
        <fullName evidence="2">Uncharacterized protein</fullName>
    </submittedName>
</protein>
<dbReference type="GO" id="GO:0033328">
    <property type="term" value="F:peroxisome membrane targeting sequence binding"/>
    <property type="evidence" value="ECO:0007669"/>
    <property type="project" value="TreeGrafter"/>
</dbReference>
<keyword evidence="3" id="KW-1185">Reference proteome</keyword>
<evidence type="ECO:0000313" key="3">
    <source>
        <dbReference type="Proteomes" id="UP000019384"/>
    </source>
</evidence>
<dbReference type="Pfam" id="PF04614">
    <property type="entry name" value="Pex19"/>
    <property type="match status" value="1"/>
</dbReference>
<dbReference type="PANTHER" id="PTHR12774">
    <property type="entry name" value="PEROXISOMAL BIOGENESIS FACTOR 19"/>
    <property type="match status" value="1"/>
</dbReference>
<dbReference type="GO" id="GO:0005778">
    <property type="term" value="C:peroxisomal membrane"/>
    <property type="evidence" value="ECO:0007669"/>
    <property type="project" value="TreeGrafter"/>
</dbReference>